<dbReference type="EMBL" id="JAKOAV010000001">
    <property type="protein sequence ID" value="MDF9406910.1"/>
    <property type="molecule type" value="Genomic_DNA"/>
</dbReference>
<feature type="transmembrane region" description="Helical" evidence="1">
    <location>
        <begin position="31"/>
        <end position="51"/>
    </location>
</feature>
<dbReference type="Pfam" id="PF10710">
    <property type="entry name" value="DUF2512"/>
    <property type="match status" value="1"/>
</dbReference>
<feature type="transmembrane region" description="Helical" evidence="1">
    <location>
        <begin position="86"/>
        <end position="107"/>
    </location>
</feature>
<protein>
    <submittedName>
        <fullName evidence="2">YndM family protein</fullName>
    </submittedName>
</protein>
<gene>
    <name evidence="2" type="ORF">L7E55_00805</name>
</gene>
<organism evidence="2 3">
    <name type="scientific">Pelotomaculum isophthalicicum JI</name>
    <dbReference type="NCBI Taxonomy" id="947010"/>
    <lineage>
        <taxon>Bacteria</taxon>
        <taxon>Bacillati</taxon>
        <taxon>Bacillota</taxon>
        <taxon>Clostridia</taxon>
        <taxon>Eubacteriales</taxon>
        <taxon>Desulfotomaculaceae</taxon>
        <taxon>Pelotomaculum</taxon>
    </lineage>
</organism>
<comment type="caution">
    <text evidence="2">The sequence shown here is derived from an EMBL/GenBank/DDBJ whole genome shotgun (WGS) entry which is preliminary data.</text>
</comment>
<keyword evidence="3" id="KW-1185">Reference proteome</keyword>
<keyword evidence="1" id="KW-0472">Membrane</keyword>
<evidence type="ECO:0000313" key="3">
    <source>
        <dbReference type="Proteomes" id="UP001154312"/>
    </source>
</evidence>
<reference evidence="2" key="1">
    <citation type="submission" date="2022-02" db="EMBL/GenBank/DDBJ databases">
        <authorList>
            <person name="Leng L."/>
        </authorList>
    </citation>
    <scope>NUCLEOTIDE SEQUENCE</scope>
    <source>
        <strain evidence="2">JI</strain>
    </source>
</reference>
<dbReference type="RefSeq" id="WP_277442052.1">
    <property type="nucleotide sequence ID" value="NZ_JAKOAV010000001.1"/>
</dbReference>
<proteinExistence type="predicted"/>
<dbReference type="AlphaFoldDB" id="A0A9X4JT55"/>
<keyword evidence="1" id="KW-1133">Transmembrane helix</keyword>
<feature type="transmembrane region" description="Helical" evidence="1">
    <location>
        <begin position="7"/>
        <end position="25"/>
    </location>
</feature>
<dbReference type="Proteomes" id="UP001154312">
    <property type="component" value="Unassembled WGS sequence"/>
</dbReference>
<feature type="transmembrane region" description="Helical" evidence="1">
    <location>
        <begin position="63"/>
        <end position="80"/>
    </location>
</feature>
<keyword evidence="1" id="KW-0812">Transmembrane</keyword>
<name>A0A9X4JT55_9FIRM</name>
<dbReference type="InterPro" id="IPR019649">
    <property type="entry name" value="DUF2512"/>
</dbReference>
<sequence>MFKNKHFNAILTKFLLIITIFGLIMPVMGNITTLTAVIAAMVLTLAAYFIADLIVLPQYGNRLAVLSDVVITVVVAWEVVRSVEKVYLPVPGLIIIAVLVGLGEWYYHVRYLARLIYKGKIKP</sequence>
<evidence type="ECO:0000256" key="1">
    <source>
        <dbReference type="SAM" id="Phobius"/>
    </source>
</evidence>
<accession>A0A9X4JT55</accession>
<evidence type="ECO:0000313" key="2">
    <source>
        <dbReference type="EMBL" id="MDF9406910.1"/>
    </source>
</evidence>